<dbReference type="Proteomes" id="UP000063308">
    <property type="component" value="Plasmid pNK6c"/>
</dbReference>
<dbReference type="EMBL" id="AP014687">
    <property type="protein sequence ID" value="BAR63498.1"/>
    <property type="molecule type" value="Genomic_DNA"/>
</dbReference>
<evidence type="ECO:0000313" key="2">
    <source>
        <dbReference type="EMBL" id="BAR63498.1"/>
    </source>
</evidence>
<feature type="compositionally biased region" description="Basic residues" evidence="1">
    <location>
        <begin position="1"/>
        <end position="10"/>
    </location>
</feature>
<gene>
    <name evidence="2" type="ORF">NK6_c_91</name>
</gene>
<geneLocation type="plasmid" evidence="3">
    <name>pNK6c DNA</name>
</geneLocation>
<evidence type="ECO:0000313" key="3">
    <source>
        <dbReference type="Proteomes" id="UP000063308"/>
    </source>
</evidence>
<accession>A0A0E4BYP6</accession>
<protein>
    <submittedName>
        <fullName evidence="2">Uncharacterized protein</fullName>
    </submittedName>
</protein>
<feature type="region of interest" description="Disordered" evidence="1">
    <location>
        <begin position="1"/>
        <end position="35"/>
    </location>
</feature>
<name>A0A0E4BYP6_9BRAD</name>
<keyword evidence="2" id="KW-0614">Plasmid</keyword>
<organism evidence="2 3">
    <name type="scientific">Bradyrhizobium diazoefficiens</name>
    <dbReference type="NCBI Taxonomy" id="1355477"/>
    <lineage>
        <taxon>Bacteria</taxon>
        <taxon>Pseudomonadati</taxon>
        <taxon>Pseudomonadota</taxon>
        <taxon>Alphaproteobacteria</taxon>
        <taxon>Hyphomicrobiales</taxon>
        <taxon>Nitrobacteraceae</taxon>
        <taxon>Bradyrhizobium</taxon>
    </lineage>
</organism>
<reference evidence="2 3" key="1">
    <citation type="submission" date="2014-11" db="EMBL/GenBank/DDBJ databases">
        <title>Symbiosis island explosion on the genome of extra-slow-growing strains of soybean bradyrhizobia with massive insertion sequences.</title>
        <authorList>
            <person name="Iida T."/>
            <person name="Minamisawa K."/>
        </authorList>
    </citation>
    <scope>NUCLEOTIDE SEQUENCE [LARGE SCALE GENOMIC DNA]</scope>
    <source>
        <strain evidence="2 3">NK6</strain>
        <plasmid evidence="3">pNK6c DNA</plasmid>
    </source>
</reference>
<evidence type="ECO:0000256" key="1">
    <source>
        <dbReference type="SAM" id="MobiDB-lite"/>
    </source>
</evidence>
<proteinExistence type="predicted"/>
<dbReference type="AlphaFoldDB" id="A0A0E4BYP6"/>
<sequence length="81" mass="9257">MTLHRWRKLPLSKDVGQSSEGPNAGRDPPPRASMDEMRRALEELTVENRRLRKLVTDLMLEKMTLEEASAPSFASGRVHDR</sequence>